<evidence type="ECO:0000259" key="2">
    <source>
        <dbReference type="Pfam" id="PF07999"/>
    </source>
</evidence>
<dbReference type="VEuPathDB" id="TriTrypDB:TRSC58_02884"/>
<proteinExistence type="predicted"/>
<dbReference type="OMA" id="TDIAPCT"/>
<dbReference type="OrthoDB" id="252952at2759"/>
<dbReference type="GeneID" id="40334006"/>
<comment type="caution">
    <text evidence="3">The sequence shown here is derived from an EMBL/GenBank/DDBJ whole genome shotgun (WGS) entry which is preliminary data.</text>
</comment>
<dbReference type="InterPro" id="IPR046836">
    <property type="entry name" value="RHS_C"/>
</dbReference>
<sequence length="475" mass="54211">MAAGSYLLYQLLHYDATKLHVVVYCFGRGFAYLFDRRTRTVTEYEGESNIDDVMVNLARTGMKGYIIIDMARQLQEPSTHVVPSDEWGIIMLSSPNEKNFQAWANQEGAIEIIMNCPDENDVKAMCAWGTRNTTEEEQAEYWRRMHMHMHDVGPIPRCIFHDNKYRKRVRDANNILAGTDASDAVHYGMIGGMGMWPSNDASHKLVKVVRSITQGDVEGFVNMPVYFSIESELIAKLLEVDEENDIIFRLLKYRRVLLPELLGRHTLHAFLSRVFVKNTMPGLSELPPPGRRRRQRCVLQSNPEKYPSRPVALIALGHTPPMLDVQYKVLYIPESRTFPLVDGFFFVGAPRRTMVAVQVTTGAEHDTKTSTVRQFNDLPRSYFNDWETFAEGLSWEIIYVQHEDSTAIKAWQGCVVVAHANVTGSNEREDPQAIAAFWNQQVRQYQVAVSAENFIHKRRTQRGRHPEGEGKGGGE</sequence>
<accession>A0A422MRK3</accession>
<name>A0A422MRK3_TRYRA</name>
<organism evidence="3 4">
    <name type="scientific">Trypanosoma rangeli</name>
    <dbReference type="NCBI Taxonomy" id="5698"/>
    <lineage>
        <taxon>Eukaryota</taxon>
        <taxon>Discoba</taxon>
        <taxon>Euglenozoa</taxon>
        <taxon>Kinetoplastea</taxon>
        <taxon>Metakinetoplastina</taxon>
        <taxon>Trypanosomatida</taxon>
        <taxon>Trypanosomatidae</taxon>
        <taxon>Trypanosoma</taxon>
        <taxon>Herpetosoma</taxon>
    </lineage>
</organism>
<dbReference type="Proteomes" id="UP000283634">
    <property type="component" value="Unassembled WGS sequence"/>
</dbReference>
<dbReference type="InterPro" id="IPR006518">
    <property type="entry name" value="Trypano_RHS"/>
</dbReference>
<dbReference type="EMBL" id="MKGL01000787">
    <property type="protein sequence ID" value="RNE95839.1"/>
    <property type="molecule type" value="Genomic_DNA"/>
</dbReference>
<dbReference type="RefSeq" id="XP_029233422.1">
    <property type="nucleotide sequence ID" value="XM_029386722.1"/>
</dbReference>
<reference evidence="3 4" key="1">
    <citation type="journal article" date="2018" name="BMC Genomics">
        <title>Genomic comparison of Trypanosoma conorhini and Trypanosoma rangeli to Trypanosoma cruzi strains of high and low virulence.</title>
        <authorList>
            <person name="Bradwell K.R."/>
            <person name="Koparde V.N."/>
            <person name="Matveyev A.V."/>
            <person name="Serrano M.G."/>
            <person name="Alves J.M."/>
            <person name="Parikh H."/>
            <person name="Huang B."/>
            <person name="Lee V."/>
            <person name="Espinosa-Alvarez O."/>
            <person name="Ortiz P.A."/>
            <person name="Costa-Martins A.G."/>
            <person name="Teixeira M.M."/>
            <person name="Buck G.A."/>
        </authorList>
    </citation>
    <scope>NUCLEOTIDE SEQUENCE [LARGE SCALE GENOMIC DNA]</scope>
    <source>
        <strain evidence="3 4">AM80</strain>
    </source>
</reference>
<evidence type="ECO:0000313" key="4">
    <source>
        <dbReference type="Proteomes" id="UP000283634"/>
    </source>
</evidence>
<dbReference type="AlphaFoldDB" id="A0A422MRK3"/>
<dbReference type="PANTHER" id="PTHR33129:SF3">
    <property type="entry name" value="HOT SPOT (RHS) PROTEIN, PUTATIVE-RELATED"/>
    <property type="match status" value="1"/>
</dbReference>
<dbReference type="PANTHER" id="PTHR33129">
    <property type="entry name" value="PROTEIN KINASE DOMAIN-CONTAINING PROTEIN-RELATED"/>
    <property type="match status" value="1"/>
</dbReference>
<protein>
    <submittedName>
        <fullName evidence="3">Retrotransposon hot spot protein (RHS)</fullName>
    </submittedName>
</protein>
<keyword evidence="4" id="KW-1185">Reference proteome</keyword>
<feature type="region of interest" description="Disordered" evidence="1">
    <location>
        <begin position="456"/>
        <end position="475"/>
    </location>
</feature>
<gene>
    <name evidence="3" type="ORF">TraAM80_10073</name>
</gene>
<dbReference type="InterPro" id="IPR052980">
    <property type="entry name" value="Crinkler_effector"/>
</dbReference>
<feature type="compositionally biased region" description="Basic and acidic residues" evidence="1">
    <location>
        <begin position="464"/>
        <end position="475"/>
    </location>
</feature>
<dbReference type="NCBIfam" id="TIGR01631">
    <property type="entry name" value="Trypano_RHS"/>
    <property type="match status" value="1"/>
</dbReference>
<dbReference type="VEuPathDB" id="TriTrypDB:TRSC58_06424"/>
<evidence type="ECO:0000256" key="1">
    <source>
        <dbReference type="SAM" id="MobiDB-lite"/>
    </source>
</evidence>
<feature type="domain" description="Retrotransposon hot spot protein,C-terminal" evidence="2">
    <location>
        <begin position="1"/>
        <end position="286"/>
    </location>
</feature>
<evidence type="ECO:0000313" key="3">
    <source>
        <dbReference type="EMBL" id="RNE95839.1"/>
    </source>
</evidence>
<dbReference type="Pfam" id="PF07999">
    <property type="entry name" value="RHSP"/>
    <property type="match status" value="1"/>
</dbReference>